<dbReference type="Proteomes" id="UP001610563">
    <property type="component" value="Unassembled WGS sequence"/>
</dbReference>
<organism evidence="1 2">
    <name type="scientific">Aspergillus keveii</name>
    <dbReference type="NCBI Taxonomy" id="714993"/>
    <lineage>
        <taxon>Eukaryota</taxon>
        <taxon>Fungi</taxon>
        <taxon>Dikarya</taxon>
        <taxon>Ascomycota</taxon>
        <taxon>Pezizomycotina</taxon>
        <taxon>Eurotiomycetes</taxon>
        <taxon>Eurotiomycetidae</taxon>
        <taxon>Eurotiales</taxon>
        <taxon>Aspergillaceae</taxon>
        <taxon>Aspergillus</taxon>
        <taxon>Aspergillus subgen. Nidulantes</taxon>
    </lineage>
</organism>
<dbReference type="InterPro" id="IPR027417">
    <property type="entry name" value="P-loop_NTPase"/>
</dbReference>
<sequence>MAFGVRQVGIIVLGDNCCSRGGFVTQYCLNTWHDIRAYGTAMCSCEDFRKQTILDGRPYVLDFQEESQYFIDEVGYFNARMRAPPDAYIVLYDVTSRDSLAFAERALGVLGEGVREREWVEREGGIAEVRETGIEGLRKRARDRSVALGKGLPEVASLKGGKDGNPRGGLLKTLAWMRRVQSTKESRPSRFTCFPRLPMELQLAILRACLTSPTPVIEGKPHLAGINIAVLRVNKFFHEEGTKIYRTENQFIASRPMYLVADTTWVGIDGRSSAVPPKEGRELAERCGCTFLASSSRRYEEVQVVVEGLVRDLVARRGNDWPGCGQPSPLPRPKSFRSVVQRVSRMFE</sequence>
<accession>A0ABR4FXC8</accession>
<protein>
    <submittedName>
        <fullName evidence="1">Uncharacterized protein</fullName>
    </submittedName>
</protein>
<evidence type="ECO:0000313" key="2">
    <source>
        <dbReference type="Proteomes" id="UP001610563"/>
    </source>
</evidence>
<gene>
    <name evidence="1" type="ORF">BJX66DRAFT_340789</name>
</gene>
<proteinExistence type="predicted"/>
<dbReference type="EMBL" id="JBFTWV010000088">
    <property type="protein sequence ID" value="KAL2787934.1"/>
    <property type="molecule type" value="Genomic_DNA"/>
</dbReference>
<comment type="caution">
    <text evidence="1">The sequence shown here is derived from an EMBL/GenBank/DDBJ whole genome shotgun (WGS) entry which is preliminary data.</text>
</comment>
<evidence type="ECO:0000313" key="1">
    <source>
        <dbReference type="EMBL" id="KAL2787934.1"/>
    </source>
</evidence>
<reference evidence="1 2" key="1">
    <citation type="submission" date="2024-07" db="EMBL/GenBank/DDBJ databases">
        <title>Section-level genome sequencing and comparative genomics of Aspergillus sections Usti and Cavernicolus.</title>
        <authorList>
            <consortium name="Lawrence Berkeley National Laboratory"/>
            <person name="Nybo J.L."/>
            <person name="Vesth T.C."/>
            <person name="Theobald S."/>
            <person name="Frisvad J.C."/>
            <person name="Larsen T.O."/>
            <person name="Kjaerboelling I."/>
            <person name="Rothschild-Mancinelli K."/>
            <person name="Lyhne E.K."/>
            <person name="Kogle M.E."/>
            <person name="Barry K."/>
            <person name="Clum A."/>
            <person name="Na H."/>
            <person name="Ledsgaard L."/>
            <person name="Lin J."/>
            <person name="Lipzen A."/>
            <person name="Kuo A."/>
            <person name="Riley R."/>
            <person name="Mondo S."/>
            <person name="Labutti K."/>
            <person name="Haridas S."/>
            <person name="Pangalinan J."/>
            <person name="Salamov A.A."/>
            <person name="Simmons B.A."/>
            <person name="Magnuson J.K."/>
            <person name="Chen J."/>
            <person name="Drula E."/>
            <person name="Henrissat B."/>
            <person name="Wiebenga A."/>
            <person name="Lubbers R.J."/>
            <person name="Gomes A.C."/>
            <person name="Makela M.R."/>
            <person name="Stajich J."/>
            <person name="Grigoriev I.V."/>
            <person name="Mortensen U.H."/>
            <person name="De Vries R.P."/>
            <person name="Baker S.E."/>
            <person name="Andersen M.R."/>
        </authorList>
    </citation>
    <scope>NUCLEOTIDE SEQUENCE [LARGE SCALE GENOMIC DNA]</scope>
    <source>
        <strain evidence="1 2">CBS 209.92</strain>
    </source>
</reference>
<keyword evidence="2" id="KW-1185">Reference proteome</keyword>
<dbReference type="Gene3D" id="3.40.50.300">
    <property type="entry name" value="P-loop containing nucleotide triphosphate hydrolases"/>
    <property type="match status" value="1"/>
</dbReference>
<name>A0ABR4FXC8_9EURO</name>